<dbReference type="Pfam" id="PF20719">
    <property type="entry name" value="Med16_C"/>
    <property type="match status" value="1"/>
</dbReference>
<evidence type="ECO:0000259" key="12">
    <source>
        <dbReference type="Pfam" id="PF20719"/>
    </source>
</evidence>
<feature type="domain" description="Mediator complex subunit Med16 N-terminal" evidence="11">
    <location>
        <begin position="193"/>
        <end position="516"/>
    </location>
</feature>
<evidence type="ECO:0000256" key="6">
    <source>
        <dbReference type="ARBA" id="ARBA00023163"/>
    </source>
</evidence>
<feature type="region of interest" description="Disordered" evidence="10">
    <location>
        <begin position="62"/>
        <end position="102"/>
    </location>
</feature>
<feature type="compositionally biased region" description="Polar residues" evidence="10">
    <location>
        <begin position="62"/>
        <end position="100"/>
    </location>
</feature>
<reference evidence="13 14" key="1">
    <citation type="journal article" date="2023" name="Elife">
        <title>Identification of key yeast species and microbe-microbe interactions impacting larval growth of Drosophila in the wild.</title>
        <authorList>
            <person name="Mure A."/>
            <person name="Sugiura Y."/>
            <person name="Maeda R."/>
            <person name="Honda K."/>
            <person name="Sakurai N."/>
            <person name="Takahashi Y."/>
            <person name="Watada M."/>
            <person name="Katoh T."/>
            <person name="Gotoh A."/>
            <person name="Gotoh Y."/>
            <person name="Taniguchi I."/>
            <person name="Nakamura K."/>
            <person name="Hayashi T."/>
            <person name="Katayama T."/>
            <person name="Uemura T."/>
            <person name="Hattori Y."/>
        </authorList>
    </citation>
    <scope>NUCLEOTIDE SEQUENCE [LARGE SCALE GENOMIC DNA]</scope>
    <source>
        <strain evidence="13 14">KH-74</strain>
    </source>
</reference>
<evidence type="ECO:0000313" key="13">
    <source>
        <dbReference type="EMBL" id="GMM58865.1"/>
    </source>
</evidence>
<keyword evidence="7 9" id="KW-0539">Nucleus</keyword>
<comment type="subunit">
    <text evidence="9">Component of the Mediator complex.</text>
</comment>
<evidence type="ECO:0000256" key="9">
    <source>
        <dbReference type="RuleBase" id="RU364149"/>
    </source>
</evidence>
<dbReference type="EMBL" id="BTGD01000025">
    <property type="protein sequence ID" value="GMM58865.1"/>
    <property type="molecule type" value="Genomic_DNA"/>
</dbReference>
<evidence type="ECO:0000259" key="11">
    <source>
        <dbReference type="Pfam" id="PF11635"/>
    </source>
</evidence>
<gene>
    <name evidence="9" type="primary">MED16</name>
    <name evidence="13" type="ORF">DAKH74_054820</name>
</gene>
<dbReference type="PANTHER" id="PTHR13224:SF6">
    <property type="entry name" value="MEDIATOR OF RNA POLYMERASE II TRANSCRIPTION SUBUNIT 16"/>
    <property type="match status" value="1"/>
</dbReference>
<evidence type="ECO:0000256" key="1">
    <source>
        <dbReference type="ARBA" id="ARBA00004123"/>
    </source>
</evidence>
<dbReference type="InterPro" id="IPR048339">
    <property type="entry name" value="Mediator_Med16_C"/>
</dbReference>
<proteinExistence type="inferred from homology"/>
<comment type="subcellular location">
    <subcellularLocation>
        <location evidence="1 9">Nucleus</location>
    </subcellularLocation>
</comment>
<evidence type="ECO:0000256" key="2">
    <source>
        <dbReference type="ARBA" id="ARBA00006543"/>
    </source>
</evidence>
<evidence type="ECO:0000313" key="14">
    <source>
        <dbReference type="Proteomes" id="UP001377567"/>
    </source>
</evidence>
<dbReference type="GO" id="GO:0016592">
    <property type="term" value="C:mediator complex"/>
    <property type="evidence" value="ECO:0007669"/>
    <property type="project" value="InterPro"/>
</dbReference>
<keyword evidence="14" id="KW-1185">Reference proteome</keyword>
<keyword evidence="6 9" id="KW-0804">Transcription</keyword>
<dbReference type="InterPro" id="IPR021665">
    <property type="entry name" value="Mediator_Med16_N"/>
</dbReference>
<dbReference type="InterPro" id="IPR048338">
    <property type="entry name" value="Mediator_Med16"/>
</dbReference>
<dbReference type="PANTHER" id="PTHR13224">
    <property type="entry name" value="THYROID HORMONE RECEPTOR-ASSOCIATED PROTEIN-RELATED"/>
    <property type="match status" value="1"/>
</dbReference>
<comment type="similarity">
    <text evidence="2 9">Belongs to the Mediator complex subunit 16 family.</text>
</comment>
<evidence type="ECO:0000256" key="10">
    <source>
        <dbReference type="SAM" id="MobiDB-lite"/>
    </source>
</evidence>
<evidence type="ECO:0000256" key="7">
    <source>
        <dbReference type="ARBA" id="ARBA00023242"/>
    </source>
</evidence>
<evidence type="ECO:0000256" key="3">
    <source>
        <dbReference type="ARBA" id="ARBA00019614"/>
    </source>
</evidence>
<feature type="domain" description="Mediator complex subunit 16 C-terminal" evidence="12">
    <location>
        <begin position="860"/>
        <end position="1004"/>
    </location>
</feature>
<dbReference type="Proteomes" id="UP001377567">
    <property type="component" value="Unassembled WGS sequence"/>
</dbReference>
<comment type="function">
    <text evidence="9">Component of the Mediator complex, a coactivator involved in the regulated transcription of nearly all RNA polymerase II-dependent genes. Mediator functions as a bridge to convey information from gene-specific regulatory proteins to the basal RNA polymerase II transcription machinery. Mediator is recruited to promoters by direct interactions with regulatory proteins and serves as a scaffold for the assembly of a functional preinitiation complex with RNA polymerase II and the general transcription factors.</text>
</comment>
<sequence length="1007" mass="113799">MYSLDQHPISWSKNGIIAYGDSQSPNGNLCITFLETINGNNWRFHPPQTYSIHPQLHDIPVSQDSKTNTSNSGATVDTGSIMSPSHQGGNQASSSTTLAGSANSSSNVKSASHFSYDIVSIHWNNWFSLPGDMLAVCDELGNMTMLIAGQSPEGATTFEKLTMLFQDNIYKIYNHVAPLKQVSETNQQTRKIERKQTKKEYNTRILDFHWLSSSKSIIVSQFCALDSSSNVYRNKAQQIGPSGVFYPPFMKYACIAVRRNGQIDFWYQFSNSKDHKKINLQLLASPNQRFKELDWFQFARITPMKDEQSILISGYSQITKKLCFYKVFVNWNVTNNNKSPVLNDPTLTVKPILDVPLASIDKDGCVLKLYDLVVLSKTAIDKDSSAEVLVVYHVSGTQRTLVKRYKLTNTLLAMDFLSILKPGIEGSAPNNMMPLKAEHYNLRHGHDIILEKRVSDVTTELLDNFVSFFYEDGSVDIYNQNDWTKERERIKVQTNNSKFSNVMTSALSTGLGYPKIPPATALEWSRLSPTMAGVMYKLKGDPMPKFHTLTRTDLSNPALDELDATAFAFTFVNSTHRQLSSEDLSIACKTHIIKLAQISEDRAKRFITTLMSNLYPFFNVSPDAPKDIMDKMISSRPIQKIMLLQLELGTRLKDQRIAQMARVILYLKNVLFAFNGVARNLQFAIEQMNNGNSNSSNKMFQTLFSKQDLIYSLIPIANWFVKFITFLIQEVLILVNDPSKSSHTLVLGVFGAKMPRQLILSVLNEIKKISQIISKFPETTYPVLNESSTYLRMILGDTPVNFEKFEMFLTDVNNKFTAFSEEQPASKKEITLKREYSLLIQAEVPEEDKRIAEFLLSYSCNAVISHISPSDVYFSDTTGLRLTDEEFVSKEYSRLLQSVDKGIVVNLPERAQPDTEAKEPNATKYVPVSSRGFSHAIYDGVTYDRFSPAEIKDGKLKRCSRCGAVTRAGYVIAMDKTIVPTSIHTKRWPTMYTRTCICSGMLYELDP</sequence>
<keyword evidence="5 9" id="KW-0010">Activator</keyword>
<dbReference type="AlphaFoldDB" id="A0AAV5S598"/>
<evidence type="ECO:0000256" key="5">
    <source>
        <dbReference type="ARBA" id="ARBA00023159"/>
    </source>
</evidence>
<evidence type="ECO:0000256" key="4">
    <source>
        <dbReference type="ARBA" id="ARBA00023015"/>
    </source>
</evidence>
<protein>
    <recommendedName>
        <fullName evidence="3 9">Mediator of RNA polymerase II transcription subunit 16</fullName>
    </recommendedName>
    <alternativeName>
        <fullName evidence="8 9">Mediator complex subunit 16</fullName>
    </alternativeName>
</protein>
<name>A0AAV5S598_MAUHU</name>
<organism evidence="13 14">
    <name type="scientific">Maudiozyma humilis</name>
    <name type="common">Sour dough yeast</name>
    <name type="synonym">Kazachstania humilis</name>
    <dbReference type="NCBI Taxonomy" id="51915"/>
    <lineage>
        <taxon>Eukaryota</taxon>
        <taxon>Fungi</taxon>
        <taxon>Dikarya</taxon>
        <taxon>Ascomycota</taxon>
        <taxon>Saccharomycotina</taxon>
        <taxon>Saccharomycetes</taxon>
        <taxon>Saccharomycetales</taxon>
        <taxon>Saccharomycetaceae</taxon>
        <taxon>Maudiozyma</taxon>
    </lineage>
</organism>
<dbReference type="Pfam" id="PF11635">
    <property type="entry name" value="Med16_N"/>
    <property type="match status" value="1"/>
</dbReference>
<dbReference type="GO" id="GO:0045893">
    <property type="term" value="P:positive regulation of DNA-templated transcription"/>
    <property type="evidence" value="ECO:0007669"/>
    <property type="project" value="TreeGrafter"/>
</dbReference>
<accession>A0AAV5S598</accession>
<evidence type="ECO:0000256" key="8">
    <source>
        <dbReference type="ARBA" id="ARBA00032015"/>
    </source>
</evidence>
<keyword evidence="4 9" id="KW-0805">Transcription regulation</keyword>
<comment type="caution">
    <text evidence="13">The sequence shown here is derived from an EMBL/GenBank/DDBJ whole genome shotgun (WGS) entry which is preliminary data.</text>
</comment>